<protein>
    <submittedName>
        <fullName evidence="1">Uncharacterized protein</fullName>
    </submittedName>
</protein>
<evidence type="ECO:0000313" key="2">
    <source>
        <dbReference type="Proteomes" id="UP000324222"/>
    </source>
</evidence>
<reference evidence="1 2" key="1">
    <citation type="submission" date="2019-05" db="EMBL/GenBank/DDBJ databases">
        <title>Another draft genome of Portunus trituberculatus and its Hox gene families provides insights of decapod evolution.</title>
        <authorList>
            <person name="Jeong J.-H."/>
            <person name="Song I."/>
            <person name="Kim S."/>
            <person name="Choi T."/>
            <person name="Kim D."/>
            <person name="Ryu S."/>
            <person name="Kim W."/>
        </authorList>
    </citation>
    <scope>NUCLEOTIDE SEQUENCE [LARGE SCALE GENOMIC DNA]</scope>
    <source>
        <tissue evidence="1">Muscle</tissue>
    </source>
</reference>
<keyword evidence="2" id="KW-1185">Reference proteome</keyword>
<comment type="caution">
    <text evidence="1">The sequence shown here is derived from an EMBL/GenBank/DDBJ whole genome shotgun (WGS) entry which is preliminary data.</text>
</comment>
<name>A0A5B7FMC5_PORTR</name>
<proteinExistence type="predicted"/>
<accession>A0A5B7FMC5</accession>
<sequence>MKGVEKRCKVLVGDRRYWNTASILNKHRKFVNQFTPRWSSPVPACCKSGVISVTHSSVFYCLGSGSRGE</sequence>
<dbReference type="Proteomes" id="UP000324222">
    <property type="component" value="Unassembled WGS sequence"/>
</dbReference>
<dbReference type="EMBL" id="VSRR010007823">
    <property type="protein sequence ID" value="MPC47592.1"/>
    <property type="molecule type" value="Genomic_DNA"/>
</dbReference>
<gene>
    <name evidence="1" type="ORF">E2C01_041343</name>
</gene>
<evidence type="ECO:0000313" key="1">
    <source>
        <dbReference type="EMBL" id="MPC47592.1"/>
    </source>
</evidence>
<organism evidence="1 2">
    <name type="scientific">Portunus trituberculatus</name>
    <name type="common">Swimming crab</name>
    <name type="synonym">Neptunus trituberculatus</name>
    <dbReference type="NCBI Taxonomy" id="210409"/>
    <lineage>
        <taxon>Eukaryota</taxon>
        <taxon>Metazoa</taxon>
        <taxon>Ecdysozoa</taxon>
        <taxon>Arthropoda</taxon>
        <taxon>Crustacea</taxon>
        <taxon>Multicrustacea</taxon>
        <taxon>Malacostraca</taxon>
        <taxon>Eumalacostraca</taxon>
        <taxon>Eucarida</taxon>
        <taxon>Decapoda</taxon>
        <taxon>Pleocyemata</taxon>
        <taxon>Brachyura</taxon>
        <taxon>Eubrachyura</taxon>
        <taxon>Portunoidea</taxon>
        <taxon>Portunidae</taxon>
        <taxon>Portuninae</taxon>
        <taxon>Portunus</taxon>
    </lineage>
</organism>
<dbReference type="AlphaFoldDB" id="A0A5B7FMC5"/>